<dbReference type="PANTHER" id="PTHR23415">
    <property type="entry name" value="CYCLIN-DEPENDENT KINASES REGULATORY SUBUNIT/60S RIBOSOME SUBUNIT BIOGENESIS PROTEIN NIP7"/>
    <property type="match status" value="1"/>
</dbReference>
<dbReference type="InterPro" id="IPR036858">
    <property type="entry name" value="Cyclin-dep_kinase_reg-sub_sf"/>
</dbReference>
<dbReference type="OMA" id="RINNFMP"/>
<keyword evidence="3 4" id="KW-0131">Cell cycle</keyword>
<dbReference type="SUPFAM" id="SSF55637">
    <property type="entry name" value="Cell cycle regulatory proteins"/>
    <property type="match status" value="1"/>
</dbReference>
<evidence type="ECO:0000256" key="4">
    <source>
        <dbReference type="RuleBase" id="RU311113"/>
    </source>
</evidence>
<evidence type="ECO:0000256" key="1">
    <source>
        <dbReference type="ARBA" id="ARBA00007782"/>
    </source>
</evidence>
<dbReference type="eggNOG" id="KOG3484">
    <property type="taxonomic scope" value="Eukaryota"/>
</dbReference>
<organism evidence="5 6">
    <name type="scientific">Strigamia maritima</name>
    <name type="common">European centipede</name>
    <name type="synonym">Geophilus maritimus</name>
    <dbReference type="NCBI Taxonomy" id="126957"/>
    <lineage>
        <taxon>Eukaryota</taxon>
        <taxon>Metazoa</taxon>
        <taxon>Ecdysozoa</taxon>
        <taxon>Arthropoda</taxon>
        <taxon>Myriapoda</taxon>
        <taxon>Chilopoda</taxon>
        <taxon>Pleurostigmophora</taxon>
        <taxon>Geophilomorpha</taxon>
        <taxon>Linotaeniidae</taxon>
        <taxon>Strigamia</taxon>
    </lineage>
</organism>
<keyword evidence="2 4" id="KW-0132">Cell division</keyword>
<comment type="function">
    <text evidence="4">Binds to the catalytic subunit of the cyclin dependent kinases and is essential for their biological function.</text>
</comment>
<comment type="similarity">
    <text evidence="1 4">Belongs to the CKS family.</text>
</comment>
<keyword evidence="6" id="KW-1185">Reference proteome</keyword>
<dbReference type="HOGENOM" id="CLU_140546_2_0_1"/>
<dbReference type="SMART" id="SM01084">
    <property type="entry name" value="CKS"/>
    <property type="match status" value="1"/>
</dbReference>
<dbReference type="GO" id="GO:0016538">
    <property type="term" value="F:cyclin-dependent protein serine/threonine kinase regulator activity"/>
    <property type="evidence" value="ECO:0007669"/>
    <property type="project" value="InterPro"/>
</dbReference>
<dbReference type="Gene3D" id="3.30.170.10">
    <property type="entry name" value="Cyclin-dependent kinase, regulatory subunit"/>
    <property type="match status" value="1"/>
</dbReference>
<proteinExistence type="inferred from homology"/>
<dbReference type="AlphaFoldDB" id="T1J6P5"/>
<reference evidence="6" key="1">
    <citation type="submission" date="2011-05" db="EMBL/GenBank/DDBJ databases">
        <authorList>
            <person name="Richards S.R."/>
            <person name="Qu J."/>
            <person name="Jiang H."/>
            <person name="Jhangiani S.N."/>
            <person name="Agravi P."/>
            <person name="Goodspeed R."/>
            <person name="Gross S."/>
            <person name="Mandapat C."/>
            <person name="Jackson L."/>
            <person name="Mathew T."/>
            <person name="Pu L."/>
            <person name="Thornton R."/>
            <person name="Saada N."/>
            <person name="Wilczek-Boney K.B."/>
            <person name="Lee S."/>
            <person name="Kovar C."/>
            <person name="Wu Y."/>
            <person name="Scherer S.E."/>
            <person name="Worley K.C."/>
            <person name="Muzny D.M."/>
            <person name="Gibbs R."/>
        </authorList>
    </citation>
    <scope>NUCLEOTIDE SEQUENCE</scope>
    <source>
        <strain evidence="6">Brora</strain>
    </source>
</reference>
<evidence type="ECO:0000313" key="6">
    <source>
        <dbReference type="Proteomes" id="UP000014500"/>
    </source>
</evidence>
<evidence type="ECO:0000256" key="3">
    <source>
        <dbReference type="ARBA" id="ARBA00023306"/>
    </source>
</evidence>
<reference evidence="5" key="2">
    <citation type="submission" date="2015-02" db="UniProtKB">
        <authorList>
            <consortium name="EnsemblMetazoa"/>
        </authorList>
    </citation>
    <scope>IDENTIFICATION</scope>
</reference>
<dbReference type="Proteomes" id="UP000014500">
    <property type="component" value="Unassembled WGS sequence"/>
</dbReference>
<accession>T1J6P5</accession>
<dbReference type="STRING" id="126957.T1J6P5"/>
<dbReference type="InterPro" id="IPR000789">
    <property type="entry name" value="Cyclin-dep_kinase_reg-sub"/>
</dbReference>
<dbReference type="GO" id="GO:0051301">
    <property type="term" value="P:cell division"/>
    <property type="evidence" value="ECO:0007669"/>
    <property type="project" value="UniProtKB-UniRule"/>
</dbReference>
<dbReference type="PhylomeDB" id="T1J6P5"/>
<evidence type="ECO:0000313" key="5">
    <source>
        <dbReference type="EnsemblMetazoa" id="SMAR009317-PA"/>
    </source>
</evidence>
<dbReference type="Pfam" id="PF01111">
    <property type="entry name" value="CKS"/>
    <property type="match status" value="1"/>
</dbReference>
<evidence type="ECO:0000256" key="2">
    <source>
        <dbReference type="ARBA" id="ARBA00022618"/>
    </source>
</evidence>
<dbReference type="PRINTS" id="PR00296">
    <property type="entry name" value="CYCLINKINASE"/>
</dbReference>
<name>T1J6P5_STRMM</name>
<protein>
    <recommendedName>
        <fullName evidence="4">Cyclin-dependent kinases regulatory subunit</fullName>
    </recommendedName>
</protein>
<sequence>MPRSLSIEYSDKYSDDEYDYRHVTLPVVLARLVPRTHLMTETEWRNLGVKQSVEWKHYMFHGPGMKLVVF</sequence>
<dbReference type="EnsemblMetazoa" id="SMAR009317-RA">
    <property type="protein sequence ID" value="SMAR009317-PA"/>
    <property type="gene ID" value="SMAR009317"/>
</dbReference>
<dbReference type="EMBL" id="JH431880">
    <property type="status" value="NOT_ANNOTATED_CDS"/>
    <property type="molecule type" value="Genomic_DNA"/>
</dbReference>